<dbReference type="SUPFAM" id="SSF51905">
    <property type="entry name" value="FAD/NAD(P)-binding domain"/>
    <property type="match status" value="1"/>
</dbReference>
<dbReference type="Gene3D" id="3.40.50.150">
    <property type="entry name" value="Vaccinia Virus protein VP39"/>
    <property type="match status" value="1"/>
</dbReference>
<feature type="region of interest" description="Disordered" evidence="11">
    <location>
        <begin position="710"/>
        <end position="736"/>
    </location>
</feature>
<dbReference type="Proteomes" id="UP000461670">
    <property type="component" value="Unassembled WGS sequence"/>
</dbReference>
<evidence type="ECO:0000256" key="11">
    <source>
        <dbReference type="SAM" id="MobiDB-lite"/>
    </source>
</evidence>
<protein>
    <recommendedName>
        <fullName evidence="10">tRNA 5-methylaminomethyl-2-thiouridine biosynthesis bifunctional protein MnmC</fullName>
        <shortName evidence="10">tRNA mnm(5)s(2)U biosynthesis bifunctional protein</shortName>
    </recommendedName>
    <domain>
        <recommendedName>
            <fullName evidence="10">tRNA (mnm(5)s(2)U34)-methyltransferase</fullName>
            <ecNumber evidence="10">2.1.1.61</ecNumber>
        </recommendedName>
    </domain>
    <domain>
        <recommendedName>
            <fullName evidence="10">FAD-dependent cmnm(5)s(2)U34 oxidoreductase</fullName>
            <ecNumber evidence="10">1.5.-.-</ecNumber>
        </recommendedName>
    </domain>
</protein>
<comment type="caution">
    <text evidence="14">The sequence shown here is derived from an EMBL/GenBank/DDBJ whole genome shotgun (WGS) entry which is preliminary data.</text>
</comment>
<keyword evidence="8 10" id="KW-0560">Oxidoreductase</keyword>
<dbReference type="EMBL" id="WNDQ01000042">
    <property type="protein sequence ID" value="KAF1020060.1"/>
    <property type="molecule type" value="Genomic_DNA"/>
</dbReference>
<evidence type="ECO:0000256" key="2">
    <source>
        <dbReference type="ARBA" id="ARBA00022603"/>
    </source>
</evidence>
<dbReference type="GO" id="GO:0002097">
    <property type="term" value="P:tRNA wobble base modification"/>
    <property type="evidence" value="ECO:0007669"/>
    <property type="project" value="UniProtKB-UniRule"/>
</dbReference>
<evidence type="ECO:0000256" key="3">
    <source>
        <dbReference type="ARBA" id="ARBA00022630"/>
    </source>
</evidence>
<proteinExistence type="inferred from homology"/>
<keyword evidence="9 10" id="KW-0511">Multifunctional enzyme</keyword>
<dbReference type="Gene3D" id="3.30.9.10">
    <property type="entry name" value="D-Amino Acid Oxidase, subunit A, domain 2"/>
    <property type="match status" value="1"/>
</dbReference>
<dbReference type="InterPro" id="IPR023032">
    <property type="entry name" value="tRNA_MAMT_biosynth_bifunc_MnmC"/>
</dbReference>
<comment type="similarity">
    <text evidence="10">In the C-terminal section; belongs to the DAO family.</text>
</comment>
<dbReference type="InterPro" id="IPR006076">
    <property type="entry name" value="FAD-dep_OxRdtase"/>
</dbReference>
<dbReference type="PANTHER" id="PTHR13847:SF283">
    <property type="entry name" value="TRNA 5-METHYLAMINOMETHYL-2-THIOURIDINE BIOSYNTHESIS BIFUNCTIONAL PROTEIN MNMC"/>
    <property type="match status" value="1"/>
</dbReference>
<dbReference type="GO" id="GO:0004808">
    <property type="term" value="F:tRNA (5-methylaminomethyl-2-thiouridylate)(34)-methyltransferase activity"/>
    <property type="evidence" value="ECO:0007669"/>
    <property type="project" value="UniProtKB-EC"/>
</dbReference>
<dbReference type="InterPro" id="IPR017610">
    <property type="entry name" value="tRNA_S-uridine_synth_MnmC_C"/>
</dbReference>
<evidence type="ECO:0000256" key="8">
    <source>
        <dbReference type="ARBA" id="ARBA00023002"/>
    </source>
</evidence>
<sequence>MSLPSLPAAQLRWDAERGVPFSSRFDDVYHSFSGALAQTRHVFMGGCGLPEGWQARPRFTIVETGFGLGLNFLATWLAWQQDPQRCDHLHFVSVEGYPVAAADIVRAVAQSRDLQALAPLTHALAERYPQPARPGVHRLLFPHPHNRQQSVTLTLALGDAARLLPQLRLQADAAYFDGFSPAKNPELWQPPIFKAVARLLRPGAWAATWTIAAGVRKGLTEAGFVLTRRPGLPPKRDSLQARYVPWHLRGDPRDDLRGDAAAPLTPPQPPHNASARHAVVIGAGMAGASACWALSRRGWRVTLIDAAPQPAAGASGLPVGLCVPHVSPDDAVISRLTRAGAHWLRQVIELSGLPPSDWRSGDVWQILDDTAETDDDDSDDVQASSASSTAATQARQRRDAALGASQQALPGGYEGPALRHDQGLSVKGPALVRHWLGQCPGLQTRWSTTVARVERADADAPGQPPRWLIKDEAGHLIAEAETVVVASALQTPGLLPTDPVSNGPSVQQLIPLRGQITLGRWPGAGQPLPGELPPLTGHGHFIANWPPRADDNERWDWAMGSSFERADTDLAPRRASDQANLAKLRHAMPDLADVLAPQFNDEPHTRPPGLQPWVQIRATTNDHLPLAGPVADWQAAGQHPRPGHRGAASMRWSLDALPRLPGLYVLCGFGARGLSLAALCAELVASQIDGDPWPLDAALAQAVDPARFEFKRRRQSAPQPAQAAVVSKPAPAQSVE</sequence>
<dbReference type="NCBIfam" id="NF033855">
    <property type="entry name" value="tRNA_MNMC2"/>
    <property type="match status" value="1"/>
</dbReference>
<evidence type="ECO:0000256" key="6">
    <source>
        <dbReference type="ARBA" id="ARBA00022694"/>
    </source>
</evidence>
<dbReference type="PANTHER" id="PTHR13847">
    <property type="entry name" value="SARCOSINE DEHYDROGENASE-RELATED"/>
    <property type="match status" value="1"/>
</dbReference>
<dbReference type="GO" id="GO:0005737">
    <property type="term" value="C:cytoplasm"/>
    <property type="evidence" value="ECO:0007669"/>
    <property type="project" value="UniProtKB-SubCell"/>
</dbReference>
<evidence type="ECO:0000256" key="5">
    <source>
        <dbReference type="ARBA" id="ARBA00022691"/>
    </source>
</evidence>
<dbReference type="SUPFAM" id="SSF53335">
    <property type="entry name" value="S-adenosyl-L-methionine-dependent methyltransferases"/>
    <property type="match status" value="1"/>
</dbReference>
<keyword evidence="4 10" id="KW-0808">Transferase</keyword>
<dbReference type="AlphaFoldDB" id="A0A7V8FMD6"/>
<evidence type="ECO:0000256" key="4">
    <source>
        <dbReference type="ARBA" id="ARBA00022679"/>
    </source>
</evidence>
<evidence type="ECO:0000313" key="14">
    <source>
        <dbReference type="EMBL" id="KAF1020060.1"/>
    </source>
</evidence>
<keyword evidence="5 10" id="KW-0949">S-adenosyl-L-methionine</keyword>
<feature type="region of interest" description="FAD-dependent cmnm(5)s(2)U34 oxidoreductase" evidence="10">
    <location>
        <begin position="281"/>
        <end position="736"/>
    </location>
</feature>
<dbReference type="Pfam" id="PF01266">
    <property type="entry name" value="DAO"/>
    <property type="match status" value="1"/>
</dbReference>
<feature type="domain" description="MnmC-like methyltransferase" evidence="13">
    <location>
        <begin position="122"/>
        <end position="242"/>
    </location>
</feature>
<keyword evidence="6 10" id="KW-0819">tRNA processing</keyword>
<dbReference type="GO" id="GO:0016645">
    <property type="term" value="F:oxidoreductase activity, acting on the CH-NH group of donors"/>
    <property type="evidence" value="ECO:0007669"/>
    <property type="project" value="InterPro"/>
</dbReference>
<accession>A0A7V8FMD6</accession>
<evidence type="ECO:0000256" key="10">
    <source>
        <dbReference type="HAMAP-Rule" id="MF_01102"/>
    </source>
</evidence>
<dbReference type="EC" id="1.5.-.-" evidence="10"/>
<dbReference type="Pfam" id="PF05430">
    <property type="entry name" value="Methyltransf_30"/>
    <property type="match status" value="1"/>
</dbReference>
<evidence type="ECO:0000259" key="13">
    <source>
        <dbReference type="Pfam" id="PF05430"/>
    </source>
</evidence>
<name>A0A7V8FMD6_9BURK</name>
<feature type="compositionally biased region" description="Low complexity" evidence="11">
    <location>
        <begin position="381"/>
        <end position="394"/>
    </location>
</feature>
<evidence type="ECO:0000259" key="12">
    <source>
        <dbReference type="Pfam" id="PF01266"/>
    </source>
</evidence>
<dbReference type="InterPro" id="IPR047785">
    <property type="entry name" value="tRNA_MNMC2"/>
</dbReference>
<dbReference type="InterPro" id="IPR036188">
    <property type="entry name" value="FAD/NAD-bd_sf"/>
</dbReference>
<keyword evidence="7 10" id="KW-0274">FAD</keyword>
<evidence type="ECO:0000256" key="1">
    <source>
        <dbReference type="ARBA" id="ARBA00022490"/>
    </source>
</evidence>
<comment type="catalytic activity">
    <reaction evidence="10">
        <text>5-aminomethyl-2-thiouridine(34) in tRNA + S-adenosyl-L-methionine = 5-methylaminomethyl-2-thiouridine(34) in tRNA + S-adenosyl-L-homocysteine + H(+)</text>
        <dbReference type="Rhea" id="RHEA:19569"/>
        <dbReference type="Rhea" id="RHEA-COMP:10195"/>
        <dbReference type="Rhea" id="RHEA-COMP:10197"/>
        <dbReference type="ChEBI" id="CHEBI:15378"/>
        <dbReference type="ChEBI" id="CHEBI:57856"/>
        <dbReference type="ChEBI" id="CHEBI:59789"/>
        <dbReference type="ChEBI" id="CHEBI:74454"/>
        <dbReference type="ChEBI" id="CHEBI:74455"/>
        <dbReference type="EC" id="2.1.1.61"/>
    </reaction>
</comment>
<gene>
    <name evidence="14" type="primary">mnmC_2</name>
    <name evidence="10" type="synonym">mnmC</name>
    <name evidence="14" type="ORF">GAK30_02765</name>
</gene>
<dbReference type="GO" id="GO:0050660">
    <property type="term" value="F:flavin adenine dinucleotide binding"/>
    <property type="evidence" value="ECO:0007669"/>
    <property type="project" value="UniProtKB-UniRule"/>
</dbReference>
<feature type="compositionally biased region" description="Low complexity" evidence="11">
    <location>
        <begin position="716"/>
        <end position="736"/>
    </location>
</feature>
<comment type="cofactor">
    <cofactor evidence="10">
        <name>FAD</name>
        <dbReference type="ChEBI" id="CHEBI:57692"/>
    </cofactor>
</comment>
<keyword evidence="3 10" id="KW-0285">Flavoprotein</keyword>
<evidence type="ECO:0000313" key="15">
    <source>
        <dbReference type="Proteomes" id="UP000461670"/>
    </source>
</evidence>
<dbReference type="InterPro" id="IPR029063">
    <property type="entry name" value="SAM-dependent_MTases_sf"/>
</dbReference>
<comment type="function">
    <text evidence="10">Catalyzes the last two steps in the biosynthesis of 5-methylaminomethyl-2-thiouridine (mnm(5)s(2)U) at the wobble position (U34) in tRNA. Catalyzes the FAD-dependent demodification of cmnm(5)s(2)U34 to nm(5)s(2)U34, followed by the transfer of a methyl group from S-adenosyl-L-methionine to nm(5)s(2)U34, to form mnm(5)s(2)U34.</text>
</comment>
<comment type="subcellular location">
    <subcellularLocation>
        <location evidence="10">Cytoplasm</location>
    </subcellularLocation>
</comment>
<feature type="region of interest" description="Disordered" evidence="11">
    <location>
        <begin position="371"/>
        <end position="416"/>
    </location>
</feature>
<dbReference type="EC" id="2.1.1.61" evidence="10"/>
<dbReference type="GO" id="GO:0032259">
    <property type="term" value="P:methylation"/>
    <property type="evidence" value="ECO:0007669"/>
    <property type="project" value="UniProtKB-KW"/>
</dbReference>
<dbReference type="InterPro" id="IPR008471">
    <property type="entry name" value="MnmC-like_methylTransf"/>
</dbReference>
<keyword evidence="2 10" id="KW-0489">Methyltransferase</keyword>
<dbReference type="HAMAP" id="MF_01102">
    <property type="entry name" value="MnmC"/>
    <property type="match status" value="1"/>
</dbReference>
<feature type="region of interest" description="tRNA (mnm(5)s(2)U34)-methyltransferase" evidence="10">
    <location>
        <begin position="1"/>
        <end position="244"/>
    </location>
</feature>
<comment type="similarity">
    <text evidence="10">In the N-terminal section; belongs to the methyltransferase superfamily. tRNA (mnm(5)s(2)U34)-methyltransferase family.</text>
</comment>
<feature type="compositionally biased region" description="Acidic residues" evidence="11">
    <location>
        <begin position="371"/>
        <end position="380"/>
    </location>
</feature>
<evidence type="ECO:0000256" key="7">
    <source>
        <dbReference type="ARBA" id="ARBA00022827"/>
    </source>
</evidence>
<dbReference type="Gene3D" id="3.50.50.60">
    <property type="entry name" value="FAD/NAD(P)-binding domain"/>
    <property type="match status" value="1"/>
</dbReference>
<organism evidence="14 15">
    <name type="scientific">Paracidovorax wautersii</name>
    <dbReference type="NCBI Taxonomy" id="1177982"/>
    <lineage>
        <taxon>Bacteria</taxon>
        <taxon>Pseudomonadati</taxon>
        <taxon>Pseudomonadota</taxon>
        <taxon>Betaproteobacteria</taxon>
        <taxon>Burkholderiales</taxon>
        <taxon>Comamonadaceae</taxon>
        <taxon>Paracidovorax</taxon>
    </lineage>
</organism>
<keyword evidence="1 10" id="KW-0963">Cytoplasm</keyword>
<feature type="domain" description="FAD dependent oxidoreductase" evidence="12">
    <location>
        <begin position="278"/>
        <end position="686"/>
    </location>
</feature>
<evidence type="ECO:0000256" key="9">
    <source>
        <dbReference type="ARBA" id="ARBA00023268"/>
    </source>
</evidence>
<reference evidence="15" key="1">
    <citation type="journal article" date="2020" name="MBio">
        <title>Horizontal gene transfer to a defensive symbiont with a reduced genome amongst a multipartite beetle microbiome.</title>
        <authorList>
            <person name="Waterworth S.C."/>
            <person name="Florez L.V."/>
            <person name="Rees E.R."/>
            <person name="Hertweck C."/>
            <person name="Kaltenpoth M."/>
            <person name="Kwan J.C."/>
        </authorList>
    </citation>
    <scope>NUCLEOTIDE SEQUENCE [LARGE SCALE GENOMIC DNA]</scope>
</reference>
<dbReference type="NCBIfam" id="TIGR03197">
    <property type="entry name" value="MnmC_Cterm"/>
    <property type="match status" value="1"/>
</dbReference>